<feature type="transmembrane region" description="Helical" evidence="1">
    <location>
        <begin position="35"/>
        <end position="58"/>
    </location>
</feature>
<keyword evidence="1" id="KW-0472">Membrane</keyword>
<evidence type="ECO:0000313" key="3">
    <source>
        <dbReference type="Proteomes" id="UP000238672"/>
    </source>
</evidence>
<protein>
    <recommendedName>
        <fullName evidence="4">Inhibitor of apoptosis-promoting Bax1</fullName>
    </recommendedName>
</protein>
<dbReference type="Pfam" id="PF12811">
    <property type="entry name" value="BaxI_1"/>
    <property type="match status" value="1"/>
</dbReference>
<dbReference type="AlphaFoldDB" id="A0A2S8NUB2"/>
<feature type="transmembrane region" description="Helical" evidence="1">
    <location>
        <begin position="93"/>
        <end position="114"/>
    </location>
</feature>
<sequence length="252" mass="29180">MIAELKRNAIEKREIYSFASIVKTCEFTTIGMKTVFLFLCTFLTAFLSYGLSFVLQGTNAKPKIFFTLFIFSFVTQIYLLFKLSSNEVKKHKKIVIIFALLQGISIGEIVFVLNKYYSNVFSMILLAFLTVGILFMVSHFLYSTNLIKVNQKFQLCFTAASITFFFILLFSKFIQLSHFILIPITLFGLVLGCMMIFSDLKNAEFIVANKLSKEYEWTVAFGFHMTFIFLFMQIIRLLLLLGFFQERNNGEQ</sequence>
<feature type="transmembrane region" description="Helical" evidence="1">
    <location>
        <begin position="153"/>
        <end position="170"/>
    </location>
</feature>
<feature type="transmembrane region" description="Helical" evidence="1">
    <location>
        <begin position="120"/>
        <end position="141"/>
    </location>
</feature>
<reference evidence="2 3" key="1">
    <citation type="submission" date="2018-02" db="EMBL/GenBank/DDBJ databases">
        <title>Metagenomics reveals mixed infection of spiroplasma and phytoplasma in chicory.</title>
        <authorList>
            <person name="Polano C."/>
            <person name="Moruzzi S."/>
            <person name="Ermacora P."/>
            <person name="Ferrini F."/>
            <person name="Martini M."/>
            <person name="Firrao G."/>
        </authorList>
    </citation>
    <scope>NUCLEOTIDE SEQUENCE [LARGE SCALE GENOMIC DNA]</scope>
    <source>
        <strain evidence="2 3">ChiP</strain>
    </source>
</reference>
<keyword evidence="1" id="KW-0812">Transmembrane</keyword>
<accession>A0A2S8NUB2</accession>
<evidence type="ECO:0008006" key="4">
    <source>
        <dbReference type="Google" id="ProtNLM"/>
    </source>
</evidence>
<proteinExistence type="predicted"/>
<organism evidence="2 3">
    <name type="scientific">Candidatus Phytoplasma phoenicium</name>
    <dbReference type="NCBI Taxonomy" id="198422"/>
    <lineage>
        <taxon>Bacteria</taxon>
        <taxon>Bacillati</taxon>
        <taxon>Mycoplasmatota</taxon>
        <taxon>Mollicutes</taxon>
        <taxon>Acholeplasmatales</taxon>
        <taxon>Acholeplasmataceae</taxon>
        <taxon>Candidatus Phytoplasma</taxon>
        <taxon>16SrIX (Pigeon pea witches'-broom group)</taxon>
    </lineage>
</organism>
<evidence type="ECO:0000313" key="2">
    <source>
        <dbReference type="EMBL" id="PQP79570.1"/>
    </source>
</evidence>
<feature type="transmembrane region" description="Helical" evidence="1">
    <location>
        <begin position="218"/>
        <end position="244"/>
    </location>
</feature>
<dbReference type="Proteomes" id="UP000238672">
    <property type="component" value="Unassembled WGS sequence"/>
</dbReference>
<dbReference type="InterPro" id="IPR010539">
    <property type="entry name" value="BaxI_1-like"/>
</dbReference>
<feature type="transmembrane region" description="Helical" evidence="1">
    <location>
        <begin position="64"/>
        <end position="81"/>
    </location>
</feature>
<keyword evidence="1" id="KW-1133">Transmembrane helix</keyword>
<comment type="caution">
    <text evidence="2">The sequence shown here is derived from an EMBL/GenBank/DDBJ whole genome shotgun (WGS) entry which is preliminary data.</text>
</comment>
<name>A0A2S8NUB2_9MOLU</name>
<feature type="transmembrane region" description="Helical" evidence="1">
    <location>
        <begin position="176"/>
        <end position="197"/>
    </location>
</feature>
<dbReference type="EMBL" id="PUUG01000045">
    <property type="protein sequence ID" value="PQP79570.1"/>
    <property type="molecule type" value="Genomic_DNA"/>
</dbReference>
<dbReference type="PANTHER" id="PTHR41282">
    <property type="entry name" value="CONSERVED TRANSMEMBRANE PROTEIN-RELATED"/>
    <property type="match status" value="1"/>
</dbReference>
<gene>
    <name evidence="2" type="ORF">C6B37_01580</name>
</gene>
<evidence type="ECO:0000256" key="1">
    <source>
        <dbReference type="SAM" id="Phobius"/>
    </source>
</evidence>
<keyword evidence="3" id="KW-1185">Reference proteome</keyword>
<dbReference type="PANTHER" id="PTHR41282:SF1">
    <property type="entry name" value="CONSERVED TRANSMEMBRANE PROTEIN-RELATED"/>
    <property type="match status" value="1"/>
</dbReference>